<dbReference type="AlphaFoldDB" id="A0A9N7LN22"/>
<proteinExistence type="predicted"/>
<evidence type="ECO:0000313" key="1">
    <source>
        <dbReference type="EMBL" id="BDN80092.1"/>
    </source>
</evidence>
<name>A0A9N7LN22_9MYCO</name>
<dbReference type="Proteomes" id="UP001058626">
    <property type="component" value="Chromosome"/>
</dbReference>
<evidence type="ECO:0000313" key="2">
    <source>
        <dbReference type="Proteomes" id="UP001058626"/>
    </source>
</evidence>
<dbReference type="EMBL" id="AP026367">
    <property type="protein sequence ID" value="BDN80092.1"/>
    <property type="molecule type" value="Genomic_DNA"/>
</dbReference>
<sequence length="83" mass="9012">MSVLCAERIVATANSSGEVKSSSQYTWGNACASLRFIRRARRTKAVRVSSDQRLGNLGVDAFAVGLDLPDTFATLTYDRVLIS</sequence>
<protein>
    <submittedName>
        <fullName evidence="1">Uncharacterized protein</fullName>
    </submittedName>
</protein>
<keyword evidence="2" id="KW-1185">Reference proteome</keyword>
<accession>A0A9N7LN22</accession>
<organism evidence="1 2">
    <name type="scientific">Mycobacterium pseudoshottsii</name>
    <dbReference type="NCBI Taxonomy" id="265949"/>
    <lineage>
        <taxon>Bacteria</taxon>
        <taxon>Bacillati</taxon>
        <taxon>Actinomycetota</taxon>
        <taxon>Actinomycetes</taxon>
        <taxon>Mycobacteriales</taxon>
        <taxon>Mycobacteriaceae</taxon>
        <taxon>Mycobacterium</taxon>
        <taxon>Mycobacterium ulcerans group</taxon>
    </lineage>
</organism>
<reference evidence="1" key="1">
    <citation type="submission" date="2022-06" db="EMBL/GenBank/DDBJ databases">
        <title>Complete genome sequence of Mycobacterium pseudoshottsii NJB1907-Z4.</title>
        <authorList>
            <person name="Komine T."/>
            <person name="Fukano H."/>
            <person name="Wada S."/>
        </authorList>
    </citation>
    <scope>NUCLEOTIDE SEQUENCE</scope>
    <source>
        <strain evidence="1">NJB1907-Z4</strain>
    </source>
</reference>
<gene>
    <name evidence="1" type="ORF">NJB1907Z4_C03070</name>
</gene>